<dbReference type="EnsemblPlants" id="AVESA.00010b.r2.1AG0060210.1">
    <property type="protein sequence ID" value="AVESA.00010b.r2.1AG0060210.1.CDS"/>
    <property type="gene ID" value="AVESA.00010b.r2.1AG0060210"/>
</dbReference>
<dbReference type="Proteomes" id="UP001732700">
    <property type="component" value="Chromosome 1A"/>
</dbReference>
<name>A0ACD5TIS9_AVESA</name>
<reference evidence="1" key="1">
    <citation type="submission" date="2021-05" db="EMBL/GenBank/DDBJ databases">
        <authorList>
            <person name="Scholz U."/>
            <person name="Mascher M."/>
            <person name="Fiebig A."/>
        </authorList>
    </citation>
    <scope>NUCLEOTIDE SEQUENCE [LARGE SCALE GENOMIC DNA]</scope>
</reference>
<accession>A0ACD5TIS9</accession>
<evidence type="ECO:0000313" key="1">
    <source>
        <dbReference type="EnsemblPlants" id="AVESA.00010b.r2.1AG0060210.1.CDS"/>
    </source>
</evidence>
<keyword evidence="2" id="KW-1185">Reference proteome</keyword>
<proteinExistence type="predicted"/>
<reference evidence="1" key="2">
    <citation type="submission" date="2025-09" db="UniProtKB">
        <authorList>
            <consortium name="EnsemblPlants"/>
        </authorList>
    </citation>
    <scope>IDENTIFICATION</scope>
</reference>
<protein>
    <submittedName>
        <fullName evidence="1">Uncharacterized protein</fullName>
    </submittedName>
</protein>
<organism evidence="1 2">
    <name type="scientific">Avena sativa</name>
    <name type="common">Oat</name>
    <dbReference type="NCBI Taxonomy" id="4498"/>
    <lineage>
        <taxon>Eukaryota</taxon>
        <taxon>Viridiplantae</taxon>
        <taxon>Streptophyta</taxon>
        <taxon>Embryophyta</taxon>
        <taxon>Tracheophyta</taxon>
        <taxon>Spermatophyta</taxon>
        <taxon>Magnoliopsida</taxon>
        <taxon>Liliopsida</taxon>
        <taxon>Poales</taxon>
        <taxon>Poaceae</taxon>
        <taxon>BOP clade</taxon>
        <taxon>Pooideae</taxon>
        <taxon>Poodae</taxon>
        <taxon>Poeae</taxon>
        <taxon>Poeae Chloroplast Group 1 (Aveneae type)</taxon>
        <taxon>Aveninae</taxon>
        <taxon>Avena</taxon>
    </lineage>
</organism>
<sequence length="285" mass="31842">MEPSNGTSRPRPATRRTNRPSMPEDSSSEDDRSAGRPSPAAPALPSSTLVHSSVDGSSESQPRCGQTHDADNSDGQNIGEDGSVIGPLSIPLNGNSDDDDEDPFLTDSYGNLTTWRWSDMEAALEQHLEDEASKPMVEEEKYSKEEILKRNHDRKRRFMEYALQKYNDEEDLAGEMRFVFDEIKKEVLVVEGGMQDFYEHFNFTANYKQAGSTVLFFAEVVPHGDTCDVRCCKPLDCNDNGHCFGCKNQGHVDLRHPACKSLYNRGDEDSGLPFMLDSISEDESD</sequence>
<evidence type="ECO:0000313" key="2">
    <source>
        <dbReference type="Proteomes" id="UP001732700"/>
    </source>
</evidence>